<dbReference type="InParanoid" id="A0A482XR75"/>
<gene>
    <name evidence="2" type="ORF">LSTR_LSTR017383</name>
</gene>
<keyword evidence="3" id="KW-1185">Reference proteome</keyword>
<reference evidence="2 3" key="1">
    <citation type="journal article" date="2017" name="Gigascience">
        <title>Genome sequence of the small brown planthopper, Laodelphax striatellus.</title>
        <authorList>
            <person name="Zhu J."/>
            <person name="Jiang F."/>
            <person name="Wang X."/>
            <person name="Yang P."/>
            <person name="Bao Y."/>
            <person name="Zhao W."/>
            <person name="Wang W."/>
            <person name="Lu H."/>
            <person name="Wang Q."/>
            <person name="Cui N."/>
            <person name="Li J."/>
            <person name="Chen X."/>
            <person name="Luo L."/>
            <person name="Yu J."/>
            <person name="Kang L."/>
            <person name="Cui F."/>
        </authorList>
    </citation>
    <scope>NUCLEOTIDE SEQUENCE [LARGE SCALE GENOMIC DNA]</scope>
    <source>
        <strain evidence="2">Lst14</strain>
    </source>
</reference>
<evidence type="ECO:0000256" key="1">
    <source>
        <dbReference type="SAM" id="MobiDB-lite"/>
    </source>
</evidence>
<dbReference type="EMBL" id="QKKF02002866">
    <property type="protein sequence ID" value="RZF47980.1"/>
    <property type="molecule type" value="Genomic_DNA"/>
</dbReference>
<organism evidence="2 3">
    <name type="scientific">Laodelphax striatellus</name>
    <name type="common">Small brown planthopper</name>
    <name type="synonym">Delphax striatella</name>
    <dbReference type="NCBI Taxonomy" id="195883"/>
    <lineage>
        <taxon>Eukaryota</taxon>
        <taxon>Metazoa</taxon>
        <taxon>Ecdysozoa</taxon>
        <taxon>Arthropoda</taxon>
        <taxon>Hexapoda</taxon>
        <taxon>Insecta</taxon>
        <taxon>Pterygota</taxon>
        <taxon>Neoptera</taxon>
        <taxon>Paraneoptera</taxon>
        <taxon>Hemiptera</taxon>
        <taxon>Auchenorrhyncha</taxon>
        <taxon>Fulgoroidea</taxon>
        <taxon>Delphacidae</taxon>
        <taxon>Criomorphinae</taxon>
        <taxon>Laodelphax</taxon>
    </lineage>
</organism>
<accession>A0A482XR75</accession>
<dbReference type="Proteomes" id="UP000291343">
    <property type="component" value="Unassembled WGS sequence"/>
</dbReference>
<feature type="region of interest" description="Disordered" evidence="1">
    <location>
        <begin position="1"/>
        <end position="30"/>
    </location>
</feature>
<comment type="caution">
    <text evidence="2">The sequence shown here is derived from an EMBL/GenBank/DDBJ whole genome shotgun (WGS) entry which is preliminary data.</text>
</comment>
<evidence type="ECO:0000313" key="3">
    <source>
        <dbReference type="Proteomes" id="UP000291343"/>
    </source>
</evidence>
<name>A0A482XR75_LAOST</name>
<evidence type="ECO:0000313" key="2">
    <source>
        <dbReference type="EMBL" id="RZF47980.1"/>
    </source>
</evidence>
<sequence>MKPQPIRKSRTEIGFPPISPIPGRREVKLSKETAPSIRMIIARYNQKVSESQEMLGSKSPDSGSGSPLPWRSPGAERRVRVQMEKYQDEVRRALQGSEGRKHNFSGEVKKSASASFIRSFDKGSVQDRFET</sequence>
<dbReference type="STRING" id="195883.A0A482XR75"/>
<dbReference type="AlphaFoldDB" id="A0A482XR75"/>
<feature type="region of interest" description="Disordered" evidence="1">
    <location>
        <begin position="49"/>
        <end position="79"/>
    </location>
</feature>
<feature type="region of interest" description="Disordered" evidence="1">
    <location>
        <begin position="92"/>
        <end position="112"/>
    </location>
</feature>
<proteinExistence type="predicted"/>
<feature type="compositionally biased region" description="Low complexity" evidence="1">
    <location>
        <begin position="56"/>
        <end position="69"/>
    </location>
</feature>
<protein>
    <submittedName>
        <fullName evidence="2">Uncharacterized protein</fullName>
    </submittedName>
</protein>
<dbReference type="OrthoDB" id="8191083at2759"/>